<accession>A0ABV2CUC9</accession>
<dbReference type="InterPro" id="IPR036271">
    <property type="entry name" value="Tet_transcr_reg_TetR-rel_C_sf"/>
</dbReference>
<dbReference type="PROSITE" id="PS50977">
    <property type="entry name" value="HTH_TETR_2"/>
    <property type="match status" value="1"/>
</dbReference>
<gene>
    <name evidence="5" type="ORF">ABVT11_16815</name>
</gene>
<dbReference type="PRINTS" id="PR00455">
    <property type="entry name" value="HTHTETR"/>
</dbReference>
<name>A0ABV2CUC9_9RHOO</name>
<evidence type="ECO:0000259" key="4">
    <source>
        <dbReference type="PROSITE" id="PS50977"/>
    </source>
</evidence>
<dbReference type="Pfam" id="PF00440">
    <property type="entry name" value="TetR_N"/>
    <property type="match status" value="1"/>
</dbReference>
<evidence type="ECO:0000256" key="3">
    <source>
        <dbReference type="SAM" id="MobiDB-lite"/>
    </source>
</evidence>
<reference evidence="5 6" key="1">
    <citation type="submission" date="2024-07" db="EMBL/GenBank/DDBJ databases">
        <title>Uliginosibacterium paludis KCTC:42655.</title>
        <authorList>
            <person name="Kim M.K."/>
        </authorList>
    </citation>
    <scope>NUCLEOTIDE SEQUENCE [LARGE SCALE GENOMIC DNA]</scope>
    <source>
        <strain evidence="5 6">KCTC 42655</strain>
    </source>
</reference>
<dbReference type="SUPFAM" id="SSF46689">
    <property type="entry name" value="Homeodomain-like"/>
    <property type="match status" value="1"/>
</dbReference>
<dbReference type="SUPFAM" id="SSF48498">
    <property type="entry name" value="Tetracyclin repressor-like, C-terminal domain"/>
    <property type="match status" value="1"/>
</dbReference>
<dbReference type="PANTHER" id="PTHR30055">
    <property type="entry name" value="HTH-TYPE TRANSCRIPTIONAL REGULATOR RUTR"/>
    <property type="match status" value="1"/>
</dbReference>
<dbReference type="InterPro" id="IPR009057">
    <property type="entry name" value="Homeodomain-like_sf"/>
</dbReference>
<organism evidence="5 6">
    <name type="scientific">Uliginosibacterium paludis</name>
    <dbReference type="NCBI Taxonomy" id="1615952"/>
    <lineage>
        <taxon>Bacteria</taxon>
        <taxon>Pseudomonadati</taxon>
        <taxon>Pseudomonadota</taxon>
        <taxon>Betaproteobacteria</taxon>
        <taxon>Rhodocyclales</taxon>
        <taxon>Zoogloeaceae</taxon>
        <taxon>Uliginosibacterium</taxon>
    </lineage>
</organism>
<dbReference type="InterPro" id="IPR050109">
    <property type="entry name" value="HTH-type_TetR-like_transc_reg"/>
</dbReference>
<dbReference type="RefSeq" id="WP_345927384.1">
    <property type="nucleotide sequence ID" value="NZ_JBDIVF010000004.1"/>
</dbReference>
<dbReference type="Proteomes" id="UP001548590">
    <property type="component" value="Unassembled WGS sequence"/>
</dbReference>
<evidence type="ECO:0000256" key="2">
    <source>
        <dbReference type="PROSITE-ProRule" id="PRU00335"/>
    </source>
</evidence>
<proteinExistence type="predicted"/>
<keyword evidence="6" id="KW-1185">Reference proteome</keyword>
<comment type="caution">
    <text evidence="5">The sequence shown here is derived from an EMBL/GenBank/DDBJ whole genome shotgun (WGS) entry which is preliminary data.</text>
</comment>
<dbReference type="InterPro" id="IPR013573">
    <property type="entry name" value="Tscrpt_reg_YcdC_C"/>
</dbReference>
<feature type="DNA-binding region" description="H-T-H motif" evidence="2">
    <location>
        <begin position="52"/>
        <end position="71"/>
    </location>
</feature>
<feature type="region of interest" description="Disordered" evidence="3">
    <location>
        <begin position="1"/>
        <end position="23"/>
    </location>
</feature>
<sequence length="226" mass="25170">MSVTPRKTASRARPVLVEEDEGPKSRIRQLNEAAILSGAERVFARAGFGGATMAQIAEEAGVPKPNLHYYFGNKADLYRAVLDRVLHDWLSPTDVITAEADPREAIESYVRTKMALAYERPDASRVFANELIHGAPVVGELLRSELRRTVREKAAVLDAWIAEGRMAPLDTTHFFFTLWASTQTYADFDVQVRAVLGHDSASPRARKRAIEHVLDLTLRACGLQRD</sequence>
<dbReference type="EMBL" id="JBEWLZ010000012">
    <property type="protein sequence ID" value="MET1491503.1"/>
    <property type="molecule type" value="Genomic_DNA"/>
</dbReference>
<dbReference type="Pfam" id="PF08362">
    <property type="entry name" value="TetR_C_3"/>
    <property type="match status" value="1"/>
</dbReference>
<dbReference type="Gene3D" id="1.10.10.60">
    <property type="entry name" value="Homeodomain-like"/>
    <property type="match status" value="1"/>
</dbReference>
<evidence type="ECO:0000313" key="5">
    <source>
        <dbReference type="EMBL" id="MET1491503.1"/>
    </source>
</evidence>
<feature type="domain" description="HTH tetR-type" evidence="4">
    <location>
        <begin position="29"/>
        <end position="89"/>
    </location>
</feature>
<evidence type="ECO:0000313" key="6">
    <source>
        <dbReference type="Proteomes" id="UP001548590"/>
    </source>
</evidence>
<dbReference type="PANTHER" id="PTHR30055:SF196">
    <property type="entry name" value="HTH-TYPE TRANSCRIPTIONAL REGULATOR RUTR"/>
    <property type="match status" value="1"/>
</dbReference>
<dbReference type="Gene3D" id="1.10.357.10">
    <property type="entry name" value="Tetracycline Repressor, domain 2"/>
    <property type="match status" value="1"/>
</dbReference>
<dbReference type="InterPro" id="IPR001647">
    <property type="entry name" value="HTH_TetR"/>
</dbReference>
<evidence type="ECO:0000256" key="1">
    <source>
        <dbReference type="ARBA" id="ARBA00023125"/>
    </source>
</evidence>
<protein>
    <submittedName>
        <fullName evidence="5">TetR family transcriptional regulator C-terminal domain-containing protein</fullName>
    </submittedName>
</protein>
<keyword evidence="1 2" id="KW-0238">DNA-binding</keyword>